<protein>
    <submittedName>
        <fullName evidence="1">Uncharacterized protein</fullName>
    </submittedName>
</protein>
<reference evidence="1" key="1">
    <citation type="submission" date="2014-09" db="EMBL/GenBank/DDBJ databases">
        <authorList>
            <person name="Magalhaes I.L.F."/>
            <person name="Oliveira U."/>
            <person name="Santos F.R."/>
            <person name="Vidigal T.H.D.A."/>
            <person name="Brescovit A.D."/>
            <person name="Santos A.J."/>
        </authorList>
    </citation>
    <scope>NUCLEOTIDE SEQUENCE</scope>
    <source>
        <tissue evidence="1">Shoot tissue taken approximately 20 cm above the soil surface</tissue>
    </source>
</reference>
<organism evidence="1">
    <name type="scientific">Arundo donax</name>
    <name type="common">Giant reed</name>
    <name type="synonym">Donax arundinaceus</name>
    <dbReference type="NCBI Taxonomy" id="35708"/>
    <lineage>
        <taxon>Eukaryota</taxon>
        <taxon>Viridiplantae</taxon>
        <taxon>Streptophyta</taxon>
        <taxon>Embryophyta</taxon>
        <taxon>Tracheophyta</taxon>
        <taxon>Spermatophyta</taxon>
        <taxon>Magnoliopsida</taxon>
        <taxon>Liliopsida</taxon>
        <taxon>Poales</taxon>
        <taxon>Poaceae</taxon>
        <taxon>PACMAD clade</taxon>
        <taxon>Arundinoideae</taxon>
        <taxon>Arundineae</taxon>
        <taxon>Arundo</taxon>
    </lineage>
</organism>
<proteinExistence type="predicted"/>
<accession>A0A0A8YK42</accession>
<reference evidence="1" key="2">
    <citation type="journal article" date="2015" name="Data Brief">
        <title>Shoot transcriptome of the giant reed, Arundo donax.</title>
        <authorList>
            <person name="Barrero R.A."/>
            <person name="Guerrero F.D."/>
            <person name="Moolhuijzen P."/>
            <person name="Goolsby J.A."/>
            <person name="Tidwell J."/>
            <person name="Bellgard S.E."/>
            <person name="Bellgard M.I."/>
        </authorList>
    </citation>
    <scope>NUCLEOTIDE SEQUENCE</scope>
    <source>
        <tissue evidence="1">Shoot tissue taken approximately 20 cm above the soil surface</tissue>
    </source>
</reference>
<evidence type="ECO:0000313" key="1">
    <source>
        <dbReference type="EMBL" id="JAD22962.1"/>
    </source>
</evidence>
<sequence length="37" mass="4126">MMHLCDDALDDDLEGEFFLKEKVVGLSSLELSSSLTH</sequence>
<dbReference type="AlphaFoldDB" id="A0A0A8YK42"/>
<name>A0A0A8YK42_ARUDO</name>
<dbReference type="EMBL" id="GBRH01274933">
    <property type="protein sequence ID" value="JAD22962.1"/>
    <property type="molecule type" value="Transcribed_RNA"/>
</dbReference>